<gene>
    <name evidence="2" type="ORF">EVOR1521_LOCUS14714</name>
</gene>
<evidence type="ECO:0000313" key="3">
    <source>
        <dbReference type="Proteomes" id="UP001178507"/>
    </source>
</evidence>
<dbReference type="EMBL" id="CAUJNA010001780">
    <property type="protein sequence ID" value="CAJ1388998.1"/>
    <property type="molecule type" value="Genomic_DNA"/>
</dbReference>
<dbReference type="Proteomes" id="UP001178507">
    <property type="component" value="Unassembled WGS sequence"/>
</dbReference>
<sequence>MAFALVPGHPPLAGHVRSLFTSAVRWRSRSWGVFGTSRRAVVPLLPEGMDPRGRHHCGPQQFIGKTPEQIVERFKDPATFPWYRVPEALRRRRFEELWQLAHRCGYKSALQAVQTITDAPGPQQANAAEGVKQRMGRSRLRALRSGVPAAPAYGKGPRSTLDD</sequence>
<protein>
    <submittedName>
        <fullName evidence="2">Uncharacterized protein</fullName>
    </submittedName>
</protein>
<evidence type="ECO:0000313" key="2">
    <source>
        <dbReference type="EMBL" id="CAJ1388998.1"/>
    </source>
</evidence>
<evidence type="ECO:0000256" key="1">
    <source>
        <dbReference type="SAM" id="MobiDB-lite"/>
    </source>
</evidence>
<comment type="caution">
    <text evidence="2">The sequence shown here is derived from an EMBL/GenBank/DDBJ whole genome shotgun (WGS) entry which is preliminary data.</text>
</comment>
<reference evidence="2" key="1">
    <citation type="submission" date="2023-08" db="EMBL/GenBank/DDBJ databases">
        <authorList>
            <person name="Chen Y."/>
            <person name="Shah S."/>
            <person name="Dougan E. K."/>
            <person name="Thang M."/>
            <person name="Chan C."/>
        </authorList>
    </citation>
    <scope>NUCLEOTIDE SEQUENCE</scope>
</reference>
<feature type="region of interest" description="Disordered" evidence="1">
    <location>
        <begin position="130"/>
        <end position="163"/>
    </location>
</feature>
<name>A0AA36N4A7_9DINO</name>
<organism evidence="2 3">
    <name type="scientific">Effrenium voratum</name>
    <dbReference type="NCBI Taxonomy" id="2562239"/>
    <lineage>
        <taxon>Eukaryota</taxon>
        <taxon>Sar</taxon>
        <taxon>Alveolata</taxon>
        <taxon>Dinophyceae</taxon>
        <taxon>Suessiales</taxon>
        <taxon>Symbiodiniaceae</taxon>
        <taxon>Effrenium</taxon>
    </lineage>
</organism>
<dbReference type="AlphaFoldDB" id="A0AA36N4A7"/>
<proteinExistence type="predicted"/>
<keyword evidence="3" id="KW-1185">Reference proteome</keyword>
<accession>A0AA36N4A7</accession>